<evidence type="ECO:0000313" key="3">
    <source>
        <dbReference type="Proteomes" id="UP001217089"/>
    </source>
</evidence>
<organism evidence="2 3">
    <name type="scientific">Tegillarca granosa</name>
    <name type="common">Malaysian cockle</name>
    <name type="synonym">Anadara granosa</name>
    <dbReference type="NCBI Taxonomy" id="220873"/>
    <lineage>
        <taxon>Eukaryota</taxon>
        <taxon>Metazoa</taxon>
        <taxon>Spiralia</taxon>
        <taxon>Lophotrochozoa</taxon>
        <taxon>Mollusca</taxon>
        <taxon>Bivalvia</taxon>
        <taxon>Autobranchia</taxon>
        <taxon>Pteriomorphia</taxon>
        <taxon>Arcoida</taxon>
        <taxon>Arcoidea</taxon>
        <taxon>Arcidae</taxon>
        <taxon>Tegillarca</taxon>
    </lineage>
</organism>
<name>A0ABQ9E689_TEGGR</name>
<accession>A0ABQ9E689</accession>
<dbReference type="Gene3D" id="2.60.120.10">
    <property type="entry name" value="Jelly Rolls"/>
    <property type="match status" value="1"/>
</dbReference>
<feature type="region of interest" description="Disordered" evidence="1">
    <location>
        <begin position="236"/>
        <end position="255"/>
    </location>
</feature>
<sequence length="406" mass="46781">MLKTMKVEKLIKRVDKVRPPTEVQYSTSVKKKDPTKNTKLCYLGKNESVGDLEVLLDIDTYMQTAVCTEKTEVLVLEMKHYERLFVKRHPRTIEAMRELLKVKLDTRRSLLTKQDDIPFLRLLQNRILAINAPKLPDMKRKVPHSVSAAEREFLNHKGPLIDAYGPGSVWYVIRERDKMKKKLNAHQEKMKIRQPPSKNTGHMHTIRLPQTLLMAAQMAGATQEIDVLMEKAESLKPIASSSPRPTSARSSDIRVPRSFRKILSAHRAASEERRPEIEAGNSDCETELARSLPDTRQTAISFLEEREDATLSYLEEKVRKWLSADNPKGGANVVQLRRLPVQEMDEPKPGNKIVLRRRKTPSTNHHNRERNHSVNKGRNSPDKHGHYKILVHNKRHPRPLKIDSLY</sequence>
<evidence type="ECO:0008006" key="4">
    <source>
        <dbReference type="Google" id="ProtNLM"/>
    </source>
</evidence>
<keyword evidence="3" id="KW-1185">Reference proteome</keyword>
<proteinExistence type="predicted"/>
<feature type="region of interest" description="Disordered" evidence="1">
    <location>
        <begin position="356"/>
        <end position="385"/>
    </location>
</feature>
<feature type="compositionally biased region" description="Low complexity" evidence="1">
    <location>
        <begin position="239"/>
        <end position="250"/>
    </location>
</feature>
<comment type="caution">
    <text evidence="2">The sequence shown here is derived from an EMBL/GenBank/DDBJ whole genome shotgun (WGS) entry which is preliminary data.</text>
</comment>
<dbReference type="EMBL" id="JARBDR010000919">
    <property type="protein sequence ID" value="KAJ8300802.1"/>
    <property type="molecule type" value="Genomic_DNA"/>
</dbReference>
<gene>
    <name evidence="2" type="ORF">KUTeg_022321</name>
</gene>
<evidence type="ECO:0000313" key="2">
    <source>
        <dbReference type="EMBL" id="KAJ8300802.1"/>
    </source>
</evidence>
<dbReference type="InterPro" id="IPR018490">
    <property type="entry name" value="cNMP-bd_dom_sf"/>
</dbReference>
<feature type="compositionally biased region" description="Basic residues" evidence="1">
    <location>
        <begin position="356"/>
        <end position="375"/>
    </location>
</feature>
<protein>
    <recommendedName>
        <fullName evidence="4">Cyclic nucleotide-binding domain-containing protein</fullName>
    </recommendedName>
</protein>
<reference evidence="2 3" key="1">
    <citation type="submission" date="2022-12" db="EMBL/GenBank/DDBJ databases">
        <title>Chromosome-level genome of Tegillarca granosa.</title>
        <authorList>
            <person name="Kim J."/>
        </authorList>
    </citation>
    <scope>NUCLEOTIDE SEQUENCE [LARGE SCALE GENOMIC DNA]</scope>
    <source>
        <strain evidence="2">Teg-2019</strain>
        <tissue evidence="2">Adductor muscle</tissue>
    </source>
</reference>
<feature type="region of interest" description="Disordered" evidence="1">
    <location>
        <begin position="265"/>
        <end position="292"/>
    </location>
</feature>
<dbReference type="InterPro" id="IPR014710">
    <property type="entry name" value="RmlC-like_jellyroll"/>
</dbReference>
<feature type="compositionally biased region" description="Basic and acidic residues" evidence="1">
    <location>
        <begin position="268"/>
        <end position="277"/>
    </location>
</feature>
<dbReference type="SUPFAM" id="SSF51206">
    <property type="entry name" value="cAMP-binding domain-like"/>
    <property type="match status" value="1"/>
</dbReference>
<dbReference type="Proteomes" id="UP001217089">
    <property type="component" value="Unassembled WGS sequence"/>
</dbReference>
<evidence type="ECO:0000256" key="1">
    <source>
        <dbReference type="SAM" id="MobiDB-lite"/>
    </source>
</evidence>